<dbReference type="Proteomes" id="UP000243975">
    <property type="component" value="Unassembled WGS sequence"/>
</dbReference>
<dbReference type="EMBL" id="LEKV01002975">
    <property type="protein sequence ID" value="KVI01615.1"/>
    <property type="molecule type" value="Genomic_DNA"/>
</dbReference>
<keyword evidence="2" id="KW-1185">Reference proteome</keyword>
<proteinExistence type="predicted"/>
<evidence type="ECO:0000313" key="1">
    <source>
        <dbReference type="EMBL" id="KVI01615.1"/>
    </source>
</evidence>
<organism evidence="1 2">
    <name type="scientific">Cynara cardunculus var. scolymus</name>
    <name type="common">Globe artichoke</name>
    <name type="synonym">Cynara scolymus</name>
    <dbReference type="NCBI Taxonomy" id="59895"/>
    <lineage>
        <taxon>Eukaryota</taxon>
        <taxon>Viridiplantae</taxon>
        <taxon>Streptophyta</taxon>
        <taxon>Embryophyta</taxon>
        <taxon>Tracheophyta</taxon>
        <taxon>Spermatophyta</taxon>
        <taxon>Magnoliopsida</taxon>
        <taxon>eudicotyledons</taxon>
        <taxon>Gunneridae</taxon>
        <taxon>Pentapetalae</taxon>
        <taxon>asterids</taxon>
        <taxon>campanulids</taxon>
        <taxon>Asterales</taxon>
        <taxon>Asteraceae</taxon>
        <taxon>Carduoideae</taxon>
        <taxon>Cardueae</taxon>
        <taxon>Carduinae</taxon>
        <taxon>Cynara</taxon>
    </lineage>
</organism>
<name>A0A103Y337_CYNCS</name>
<reference evidence="1 2" key="1">
    <citation type="journal article" date="2016" name="Sci. Rep.">
        <title>The genome sequence of the outbreeding globe artichoke constructed de novo incorporating a phase-aware low-pass sequencing strategy of F1 progeny.</title>
        <authorList>
            <person name="Scaglione D."/>
            <person name="Reyes-Chin-Wo S."/>
            <person name="Acquadro A."/>
            <person name="Froenicke L."/>
            <person name="Portis E."/>
            <person name="Beitel C."/>
            <person name="Tirone M."/>
            <person name="Mauro R."/>
            <person name="Lo Monaco A."/>
            <person name="Mauromicale G."/>
            <person name="Faccioli P."/>
            <person name="Cattivelli L."/>
            <person name="Rieseberg L."/>
            <person name="Michelmore R."/>
            <person name="Lanteri S."/>
        </authorList>
    </citation>
    <scope>NUCLEOTIDE SEQUENCE [LARGE SCALE GENOMIC DNA]</scope>
    <source>
        <strain evidence="1">2C</strain>
    </source>
</reference>
<dbReference type="AlphaFoldDB" id="A0A103Y337"/>
<accession>A0A103Y337</accession>
<gene>
    <name evidence="1" type="ORF">Ccrd_020113</name>
</gene>
<evidence type="ECO:0000313" key="2">
    <source>
        <dbReference type="Proteomes" id="UP000243975"/>
    </source>
</evidence>
<dbReference type="Gramene" id="KVI01615">
    <property type="protein sequence ID" value="KVI01615"/>
    <property type="gene ID" value="Ccrd_020113"/>
</dbReference>
<comment type="caution">
    <text evidence="1">The sequence shown here is derived from an EMBL/GenBank/DDBJ whole genome shotgun (WGS) entry which is preliminary data.</text>
</comment>
<sequence>MDEISPRVLLGSAFDVPDDLANMEIHYINQAENFPKMLTQKCVSSALLLLILQVFLFL</sequence>
<protein>
    <submittedName>
        <fullName evidence="1">Uncharacterized protein</fullName>
    </submittedName>
</protein>